<evidence type="ECO:0000256" key="10">
    <source>
        <dbReference type="ARBA" id="ARBA00049152"/>
    </source>
</evidence>
<dbReference type="Gene3D" id="3.90.226.10">
    <property type="entry name" value="2-enoyl-CoA Hydratase, Chain A, domain 1"/>
    <property type="match status" value="1"/>
</dbReference>
<dbReference type="InterPro" id="IPR029045">
    <property type="entry name" value="ClpP/crotonase-like_dom_sf"/>
</dbReference>
<keyword evidence="6" id="KW-0276">Fatty acid metabolism</keyword>
<dbReference type="GO" id="GO:0006633">
    <property type="term" value="P:fatty acid biosynthetic process"/>
    <property type="evidence" value="ECO:0007669"/>
    <property type="project" value="UniProtKB-KW"/>
</dbReference>
<keyword evidence="5" id="KW-0547">Nucleotide-binding</keyword>
<evidence type="ECO:0000256" key="6">
    <source>
        <dbReference type="ARBA" id="ARBA00022832"/>
    </source>
</evidence>
<dbReference type="InterPro" id="IPR011763">
    <property type="entry name" value="COA_CT_C"/>
</dbReference>
<evidence type="ECO:0000313" key="13">
    <source>
        <dbReference type="Proteomes" id="UP000050920"/>
    </source>
</evidence>
<keyword evidence="7" id="KW-0067">ATP-binding</keyword>
<feature type="domain" description="CoA carboxyltransferase C-terminal" evidence="11">
    <location>
        <begin position="1"/>
        <end position="234"/>
    </location>
</feature>
<dbReference type="Pfam" id="PF03255">
    <property type="entry name" value="ACCA"/>
    <property type="match status" value="1"/>
</dbReference>
<dbReference type="Proteomes" id="UP000050920">
    <property type="component" value="Unassembled WGS sequence"/>
</dbReference>
<organism evidence="12 13">
    <name type="scientific">Lactiplantibacillus fabifermentans DSM 21115</name>
    <dbReference type="NCBI Taxonomy" id="1413187"/>
    <lineage>
        <taxon>Bacteria</taxon>
        <taxon>Bacillati</taxon>
        <taxon>Bacillota</taxon>
        <taxon>Bacilli</taxon>
        <taxon>Lactobacillales</taxon>
        <taxon>Lactobacillaceae</taxon>
        <taxon>Lactiplantibacillus</taxon>
    </lineage>
</organism>
<dbReference type="NCBIfam" id="NF041504">
    <property type="entry name" value="AccA_sub"/>
    <property type="match status" value="1"/>
</dbReference>
<evidence type="ECO:0000256" key="9">
    <source>
        <dbReference type="ARBA" id="ARBA00023160"/>
    </source>
</evidence>
<comment type="pathway">
    <text evidence="1">Lipid metabolism; malonyl-CoA biosynthesis; malonyl-CoA from acetyl-CoA: step 1/1.</text>
</comment>
<dbReference type="EC" id="2.1.3.15" evidence="2"/>
<dbReference type="GO" id="GO:0003989">
    <property type="term" value="F:acetyl-CoA carboxylase activity"/>
    <property type="evidence" value="ECO:0007669"/>
    <property type="project" value="InterPro"/>
</dbReference>
<dbReference type="InterPro" id="IPR001095">
    <property type="entry name" value="Acetyl_CoA_COase_a_su"/>
</dbReference>
<evidence type="ECO:0000256" key="1">
    <source>
        <dbReference type="ARBA" id="ARBA00004956"/>
    </source>
</evidence>
<evidence type="ECO:0000256" key="4">
    <source>
        <dbReference type="ARBA" id="ARBA00022679"/>
    </source>
</evidence>
<comment type="catalytic activity">
    <reaction evidence="10">
        <text>N(6)-carboxybiotinyl-L-lysyl-[protein] + acetyl-CoA = N(6)-biotinyl-L-lysyl-[protein] + malonyl-CoA</text>
        <dbReference type="Rhea" id="RHEA:54728"/>
        <dbReference type="Rhea" id="RHEA-COMP:10505"/>
        <dbReference type="Rhea" id="RHEA-COMP:10506"/>
        <dbReference type="ChEBI" id="CHEBI:57288"/>
        <dbReference type="ChEBI" id="CHEBI:57384"/>
        <dbReference type="ChEBI" id="CHEBI:83144"/>
        <dbReference type="ChEBI" id="CHEBI:83145"/>
        <dbReference type="EC" id="2.1.3.15"/>
    </reaction>
</comment>
<evidence type="ECO:0000256" key="3">
    <source>
        <dbReference type="ARBA" id="ARBA00022516"/>
    </source>
</evidence>
<dbReference type="GO" id="GO:0005524">
    <property type="term" value="F:ATP binding"/>
    <property type="evidence" value="ECO:0007669"/>
    <property type="project" value="UniProtKB-KW"/>
</dbReference>
<proteinExistence type="predicted"/>
<evidence type="ECO:0000259" key="11">
    <source>
        <dbReference type="PROSITE" id="PS50989"/>
    </source>
</evidence>
<evidence type="ECO:0000256" key="5">
    <source>
        <dbReference type="ARBA" id="ARBA00022741"/>
    </source>
</evidence>
<dbReference type="EMBL" id="AYGX02000048">
    <property type="protein sequence ID" value="KRO28233.1"/>
    <property type="molecule type" value="Genomic_DNA"/>
</dbReference>
<keyword evidence="13" id="KW-1185">Reference proteome</keyword>
<name>A0A0R2NRC4_9LACO</name>
<accession>A0A0R2NRC4</accession>
<dbReference type="PANTHER" id="PTHR42853:SF3">
    <property type="entry name" value="ACETYL-COENZYME A CARBOXYLASE CARBOXYL TRANSFERASE SUBUNIT ALPHA, CHLOROPLASTIC"/>
    <property type="match status" value="1"/>
</dbReference>
<protein>
    <recommendedName>
        <fullName evidence="2">acetyl-CoA carboxytransferase</fullName>
        <ecNumber evidence="2">2.1.3.15</ecNumber>
    </recommendedName>
</protein>
<keyword evidence="8" id="KW-0443">Lipid metabolism</keyword>
<dbReference type="AlphaFoldDB" id="A0A0R2NRC4"/>
<dbReference type="PANTHER" id="PTHR42853">
    <property type="entry name" value="ACETYL-COENZYME A CARBOXYLASE CARBOXYL TRANSFERASE SUBUNIT ALPHA"/>
    <property type="match status" value="1"/>
</dbReference>
<evidence type="ECO:0000256" key="8">
    <source>
        <dbReference type="ARBA" id="ARBA00023098"/>
    </source>
</evidence>
<dbReference type="PROSITE" id="PS50989">
    <property type="entry name" value="COA_CT_CTER"/>
    <property type="match status" value="1"/>
</dbReference>
<evidence type="ECO:0000256" key="7">
    <source>
        <dbReference type="ARBA" id="ARBA00022840"/>
    </source>
</evidence>
<evidence type="ECO:0000256" key="2">
    <source>
        <dbReference type="ARBA" id="ARBA00011883"/>
    </source>
</evidence>
<reference evidence="12 13" key="1">
    <citation type="journal article" date="2015" name="Genome Announc.">
        <title>Expanding the biotechnology potential of lactobacilli through comparative genomics of 213 strains and associated genera.</title>
        <authorList>
            <person name="Sun Z."/>
            <person name="Harris H.M."/>
            <person name="McCann A."/>
            <person name="Guo C."/>
            <person name="Argimon S."/>
            <person name="Zhang W."/>
            <person name="Yang X."/>
            <person name="Jeffery I.B."/>
            <person name="Cooney J.C."/>
            <person name="Kagawa T.F."/>
            <person name="Liu W."/>
            <person name="Song Y."/>
            <person name="Salvetti E."/>
            <person name="Wrobel A."/>
            <person name="Rasinkangas P."/>
            <person name="Parkhill J."/>
            <person name="Rea M.C."/>
            <person name="O'Sullivan O."/>
            <person name="Ritari J."/>
            <person name="Douillard F.P."/>
            <person name="Paul Ross R."/>
            <person name="Yang R."/>
            <person name="Briner A.E."/>
            <person name="Felis G.E."/>
            <person name="de Vos W.M."/>
            <person name="Barrangou R."/>
            <person name="Klaenhammer T.R."/>
            <person name="Caufield P.W."/>
            <person name="Cui Y."/>
            <person name="Zhang H."/>
            <person name="O'Toole P.W."/>
        </authorList>
    </citation>
    <scope>NUCLEOTIDE SEQUENCE [LARGE SCALE GENOMIC DNA]</scope>
    <source>
        <strain evidence="12 13">DSM 21115</strain>
    </source>
</reference>
<dbReference type="UniPathway" id="UPA00655">
    <property type="reaction ID" value="UER00711"/>
</dbReference>
<evidence type="ECO:0000313" key="12">
    <source>
        <dbReference type="EMBL" id="KRO28233.1"/>
    </source>
</evidence>
<dbReference type="GO" id="GO:2001295">
    <property type="term" value="P:malonyl-CoA biosynthetic process"/>
    <property type="evidence" value="ECO:0007669"/>
    <property type="project" value="UniProtKB-UniPathway"/>
</dbReference>
<keyword evidence="9" id="KW-0275">Fatty acid biosynthesis</keyword>
<gene>
    <name evidence="12" type="ORF">DY78_GL002545</name>
</gene>
<keyword evidence="3" id="KW-0444">Lipid biosynthesis</keyword>
<keyword evidence="4 12" id="KW-0808">Transferase</keyword>
<dbReference type="PRINTS" id="PR01069">
    <property type="entry name" value="ACCCTRFRASEA"/>
</dbReference>
<dbReference type="SUPFAM" id="SSF52096">
    <property type="entry name" value="ClpP/crotonase"/>
    <property type="match status" value="1"/>
</dbReference>
<comment type="caution">
    <text evidence="12">The sequence shown here is derived from an EMBL/GenBank/DDBJ whole genome shotgun (WGS) entry which is preliminary data.</text>
</comment>
<sequence length="254" mass="27077">MTDAYDQVLAARSAAKISIQALIQGVFDDFYELHGDHYYGDDPAVIGGLARLSGQTVTVIGIQKGQTVTENQDRHFGCATPAGYRKALRLMREAAQFHRPVITLINTPGAYPGVSAEYQGQGAALAECLLTGSQLPVPMISLIVGEGGSGGALALACGDQVWMLANSTYSILSPEGYASILWHDAHQARAAAAAMALTPAELIAAQVIDKIVPEVTDSASCEGLKHQLDDTIKTLQQQTPTSLIAHRQARFRKF</sequence>
<dbReference type="GO" id="GO:0016743">
    <property type="term" value="F:carboxyl- or carbamoyltransferase activity"/>
    <property type="evidence" value="ECO:0007669"/>
    <property type="project" value="InterPro"/>
</dbReference>
<dbReference type="GO" id="GO:0009317">
    <property type="term" value="C:acetyl-CoA carboxylase complex"/>
    <property type="evidence" value="ECO:0007669"/>
    <property type="project" value="InterPro"/>
</dbReference>